<dbReference type="STRING" id="296587.C1E411"/>
<name>C1E411_MICCC</name>
<dbReference type="KEGG" id="mis:MICPUN_57869"/>
<evidence type="ECO:0000313" key="4">
    <source>
        <dbReference type="Proteomes" id="UP000002009"/>
    </source>
</evidence>
<feature type="compositionally biased region" description="Polar residues" evidence="2">
    <location>
        <begin position="328"/>
        <end position="337"/>
    </location>
</feature>
<feature type="region of interest" description="Disordered" evidence="2">
    <location>
        <begin position="327"/>
        <end position="368"/>
    </location>
</feature>
<dbReference type="eggNOG" id="ENOG502SZU8">
    <property type="taxonomic scope" value="Eukaryota"/>
</dbReference>
<dbReference type="OMA" id="HETIGKL"/>
<proteinExistence type="predicted"/>
<evidence type="ECO:0000256" key="2">
    <source>
        <dbReference type="SAM" id="MobiDB-lite"/>
    </source>
</evidence>
<reference evidence="3 4" key="1">
    <citation type="journal article" date="2009" name="Science">
        <title>Green evolution and dynamic adaptations revealed by genomes of the marine picoeukaryotes Micromonas.</title>
        <authorList>
            <person name="Worden A.Z."/>
            <person name="Lee J.H."/>
            <person name="Mock T."/>
            <person name="Rouze P."/>
            <person name="Simmons M.P."/>
            <person name="Aerts A.L."/>
            <person name="Allen A.E."/>
            <person name="Cuvelier M.L."/>
            <person name="Derelle E."/>
            <person name="Everett M.V."/>
            <person name="Foulon E."/>
            <person name="Grimwood J."/>
            <person name="Gundlach H."/>
            <person name="Henrissat B."/>
            <person name="Napoli C."/>
            <person name="McDonald S.M."/>
            <person name="Parker M.S."/>
            <person name="Rombauts S."/>
            <person name="Salamov A."/>
            <person name="Von Dassow P."/>
            <person name="Badger J.H."/>
            <person name="Coutinho P.M."/>
            <person name="Demir E."/>
            <person name="Dubchak I."/>
            <person name="Gentemann C."/>
            <person name="Eikrem W."/>
            <person name="Gready J.E."/>
            <person name="John U."/>
            <person name="Lanier W."/>
            <person name="Lindquist E.A."/>
            <person name="Lucas S."/>
            <person name="Mayer K.F."/>
            <person name="Moreau H."/>
            <person name="Not F."/>
            <person name="Otillar R."/>
            <person name="Panaud O."/>
            <person name="Pangilinan J."/>
            <person name="Paulsen I."/>
            <person name="Piegu B."/>
            <person name="Poliakov A."/>
            <person name="Robbens S."/>
            <person name="Schmutz J."/>
            <person name="Toulza E."/>
            <person name="Wyss T."/>
            <person name="Zelensky A."/>
            <person name="Zhou K."/>
            <person name="Armbrust E.V."/>
            <person name="Bhattacharya D."/>
            <person name="Goodenough U.W."/>
            <person name="Van de Peer Y."/>
            <person name="Grigoriev I.V."/>
        </authorList>
    </citation>
    <scope>NUCLEOTIDE SEQUENCE [LARGE SCALE GENOMIC DNA]</scope>
    <source>
        <strain evidence="4">RCC299 / NOUM17</strain>
    </source>
</reference>
<feature type="coiled-coil region" evidence="1">
    <location>
        <begin position="114"/>
        <end position="197"/>
    </location>
</feature>
<dbReference type="Proteomes" id="UP000002009">
    <property type="component" value="Chromosome 4"/>
</dbReference>
<gene>
    <name evidence="3" type="ORF">MICPUN_57869</name>
</gene>
<dbReference type="InParanoid" id="C1E411"/>
<dbReference type="AlphaFoldDB" id="C1E411"/>
<keyword evidence="1" id="KW-0175">Coiled coil</keyword>
<sequence length="368" mass="42038">MRAEDFGINIDKLSIATDDAGKEFKAAVARSGGLPLSSRDGELEELRQIVVAKDRSISSLRSTLDGQRSALEGRIAQTEKILGDRDRELGAIRDELEGAMRAKAVAEAALKREVEANRRSKEAIKSDLEDLRQKLRQASSEGMKVKANLRAEREKTERLRAELEQIFTREAMVTEQLQMESDAHKETQRKLEKYHNEHVRDKENQAVTAASIHGDLERRLEVERRGREASEQLLRAELKSREEMEYLLVALRDLAMNKKKPSPSGDNQEQIRLVKQELYMLRSEEERDMKQRREQHDMARKKLEGHQASLAVELAELRTTMEFLPFGTQRSDVQTSRVRSEGNKESGEDTAHLMPSSPVSFVVPLRDR</sequence>
<evidence type="ECO:0000313" key="3">
    <source>
        <dbReference type="EMBL" id="ACO62648.1"/>
    </source>
</evidence>
<dbReference type="OrthoDB" id="544512at2759"/>
<dbReference type="EMBL" id="CP001325">
    <property type="protein sequence ID" value="ACO62648.1"/>
    <property type="molecule type" value="Genomic_DNA"/>
</dbReference>
<protein>
    <submittedName>
        <fullName evidence="3">Uncharacterized protein</fullName>
    </submittedName>
</protein>
<dbReference type="RefSeq" id="XP_002501390.1">
    <property type="nucleotide sequence ID" value="XM_002501344.1"/>
</dbReference>
<accession>C1E411</accession>
<dbReference type="GeneID" id="8242676"/>
<organism evidence="3 4">
    <name type="scientific">Micromonas commoda (strain RCC299 / NOUM17 / CCMP2709)</name>
    <name type="common">Picoplanktonic green alga</name>
    <dbReference type="NCBI Taxonomy" id="296587"/>
    <lineage>
        <taxon>Eukaryota</taxon>
        <taxon>Viridiplantae</taxon>
        <taxon>Chlorophyta</taxon>
        <taxon>Mamiellophyceae</taxon>
        <taxon>Mamiellales</taxon>
        <taxon>Mamiellaceae</taxon>
        <taxon>Micromonas</taxon>
    </lineage>
</organism>
<evidence type="ECO:0000256" key="1">
    <source>
        <dbReference type="SAM" id="Coils"/>
    </source>
</evidence>
<keyword evidence="4" id="KW-1185">Reference proteome</keyword>
<feature type="compositionally biased region" description="Basic and acidic residues" evidence="2">
    <location>
        <begin position="338"/>
        <end position="351"/>
    </location>
</feature>